<feature type="binding site" evidence="6">
    <location>
        <position position="104"/>
    </location>
    <ligand>
        <name>a divalent metal cation</name>
        <dbReference type="ChEBI" id="CHEBI:60240"/>
        <label>1</label>
    </ligand>
</feature>
<gene>
    <name evidence="6" type="primary">map</name>
    <name evidence="9" type="ORF">JOD17_002392</name>
</gene>
<comment type="similarity">
    <text evidence="6">Belongs to the peptidase M24A family. Methionine aminopeptidase type 1 subfamily.</text>
</comment>
<feature type="binding site" evidence="6">
    <location>
        <position position="233"/>
    </location>
    <ligand>
        <name>a divalent metal cation</name>
        <dbReference type="ChEBI" id="CHEBI:60240"/>
        <label>1</label>
    </ligand>
</feature>
<dbReference type="Gene3D" id="3.90.230.10">
    <property type="entry name" value="Creatinase/methionine aminopeptidase superfamily"/>
    <property type="match status" value="1"/>
</dbReference>
<name>A0ABS2PEQ2_9BACL</name>
<dbReference type="InterPro" id="IPR036005">
    <property type="entry name" value="Creatinase/aminopeptidase-like"/>
</dbReference>
<feature type="binding site" evidence="6">
    <location>
        <position position="104"/>
    </location>
    <ligand>
        <name>a divalent metal cation</name>
        <dbReference type="ChEBI" id="CHEBI:60240"/>
        <label>2</label>
        <note>catalytic</note>
    </ligand>
</feature>
<dbReference type="Pfam" id="PF00557">
    <property type="entry name" value="Peptidase_M24"/>
    <property type="match status" value="1"/>
</dbReference>
<dbReference type="RefSeq" id="WP_204697904.1">
    <property type="nucleotide sequence ID" value="NZ_JAFBEC010000006.1"/>
</dbReference>
<comment type="catalytic activity">
    <reaction evidence="6 7">
        <text>Release of N-terminal amino acids, preferentially methionine, from peptides and arylamides.</text>
        <dbReference type="EC" id="3.4.11.18"/>
    </reaction>
</comment>
<dbReference type="Proteomes" id="UP000741863">
    <property type="component" value="Unassembled WGS sequence"/>
</dbReference>
<evidence type="ECO:0000256" key="5">
    <source>
        <dbReference type="ARBA" id="ARBA00022801"/>
    </source>
</evidence>
<keyword evidence="3 6" id="KW-0645">Protease</keyword>
<evidence type="ECO:0000256" key="7">
    <source>
        <dbReference type="RuleBase" id="RU003653"/>
    </source>
</evidence>
<dbReference type="InterPro" id="IPR000994">
    <property type="entry name" value="Pept_M24"/>
</dbReference>
<evidence type="ECO:0000313" key="10">
    <source>
        <dbReference type="Proteomes" id="UP000741863"/>
    </source>
</evidence>
<dbReference type="GO" id="GO:0004239">
    <property type="term" value="F:initiator methionyl aminopeptidase activity"/>
    <property type="evidence" value="ECO:0007669"/>
    <property type="project" value="UniProtKB-EC"/>
</dbReference>
<dbReference type="HAMAP" id="MF_01974">
    <property type="entry name" value="MetAP_1"/>
    <property type="match status" value="1"/>
</dbReference>
<feature type="binding site" evidence="6">
    <location>
        <position position="202"/>
    </location>
    <ligand>
        <name>a divalent metal cation</name>
        <dbReference type="ChEBI" id="CHEBI:60240"/>
        <label>2</label>
        <note>catalytic</note>
    </ligand>
</feature>
<dbReference type="PRINTS" id="PR00599">
    <property type="entry name" value="MAPEPTIDASE"/>
</dbReference>
<dbReference type="SUPFAM" id="SSF55920">
    <property type="entry name" value="Creatinase/aminopeptidase"/>
    <property type="match status" value="1"/>
</dbReference>
<accession>A0ABS2PEQ2</accession>
<dbReference type="PANTHER" id="PTHR43330:SF13">
    <property type="entry name" value="METHIONINE AMINOPEPTIDASE 2"/>
    <property type="match status" value="1"/>
</dbReference>
<proteinExistence type="inferred from homology"/>
<comment type="caution">
    <text evidence="6">Lacks conserved residue(s) required for the propagation of feature annotation.</text>
</comment>
<dbReference type="EC" id="3.4.11.18" evidence="6 7"/>
<keyword evidence="2 6" id="KW-0031">Aminopeptidase</keyword>
<feature type="domain" description="Peptidase M24" evidence="8">
    <location>
        <begin position="11"/>
        <end position="240"/>
    </location>
</feature>
<dbReference type="InterPro" id="IPR001714">
    <property type="entry name" value="Pept_M24_MAP"/>
</dbReference>
<protein>
    <recommendedName>
        <fullName evidence="6 7">Methionine aminopeptidase</fullName>
        <shortName evidence="6">MAP</shortName>
        <shortName evidence="6">MetAP</shortName>
        <ecNumber evidence="6 7">3.4.11.18</ecNumber>
    </recommendedName>
    <alternativeName>
        <fullName evidence="6">Peptidase M</fullName>
    </alternativeName>
</protein>
<comment type="subunit">
    <text evidence="6">Monomer.</text>
</comment>
<dbReference type="CDD" id="cd01086">
    <property type="entry name" value="MetAP1"/>
    <property type="match status" value="1"/>
</dbReference>
<keyword evidence="10" id="KW-1185">Reference proteome</keyword>
<comment type="caution">
    <text evidence="9">The sequence shown here is derived from an EMBL/GenBank/DDBJ whole genome shotgun (WGS) entry which is preliminary data.</text>
</comment>
<dbReference type="InterPro" id="IPR002467">
    <property type="entry name" value="Pept_M24A_MAP1"/>
</dbReference>
<feature type="binding site" evidence="6">
    <location>
        <position position="168"/>
    </location>
    <ligand>
        <name>a divalent metal cation</name>
        <dbReference type="ChEBI" id="CHEBI:60240"/>
        <label>2</label>
        <note>catalytic</note>
    </ligand>
</feature>
<dbReference type="NCBIfam" id="TIGR00500">
    <property type="entry name" value="met_pdase_I"/>
    <property type="match status" value="1"/>
</dbReference>
<evidence type="ECO:0000256" key="3">
    <source>
        <dbReference type="ARBA" id="ARBA00022670"/>
    </source>
</evidence>
<evidence type="ECO:0000313" key="9">
    <source>
        <dbReference type="EMBL" id="MBM7633298.1"/>
    </source>
</evidence>
<keyword evidence="4 6" id="KW-0479">Metal-binding</keyword>
<evidence type="ECO:0000256" key="1">
    <source>
        <dbReference type="ARBA" id="ARBA00002521"/>
    </source>
</evidence>
<feature type="binding site" evidence="6">
    <location>
        <position position="233"/>
    </location>
    <ligand>
        <name>a divalent metal cation</name>
        <dbReference type="ChEBI" id="CHEBI:60240"/>
        <label>2</label>
        <note>catalytic</note>
    </ligand>
</feature>
<sequence length="247" mass="27385">MIATSEKDIQGLKDAGKVISEIRDEMIAQTKPGITTKELDEIAERMFKKYGAISAPISTYNFPGYTCICVNEEVAHGIPGKREIQDGDLVNIDVSGAYNDYWVDTGKSFVAGSTSNPELEKLLKATDVVFDEGLKKFKAGSKMNGVGRAVNRTAKQLGYTVIKNLTGHGVGSSLRDEPDHIYNYYIPWDRSLFTEGSVIAYEPFVSTKAEEIYEKDDGWTLLTKERGFVAQKEHTIIVTKDEPIIVT</sequence>
<evidence type="ECO:0000259" key="8">
    <source>
        <dbReference type="Pfam" id="PF00557"/>
    </source>
</evidence>
<evidence type="ECO:0000256" key="4">
    <source>
        <dbReference type="ARBA" id="ARBA00022723"/>
    </source>
</evidence>
<dbReference type="EMBL" id="JAFBEC010000006">
    <property type="protein sequence ID" value="MBM7633298.1"/>
    <property type="molecule type" value="Genomic_DNA"/>
</dbReference>
<evidence type="ECO:0000256" key="2">
    <source>
        <dbReference type="ARBA" id="ARBA00022438"/>
    </source>
</evidence>
<dbReference type="PANTHER" id="PTHR43330">
    <property type="entry name" value="METHIONINE AMINOPEPTIDASE"/>
    <property type="match status" value="1"/>
</dbReference>
<comment type="cofactor">
    <cofactor evidence="6">
        <name>Co(2+)</name>
        <dbReference type="ChEBI" id="CHEBI:48828"/>
    </cofactor>
    <cofactor evidence="6">
        <name>Zn(2+)</name>
        <dbReference type="ChEBI" id="CHEBI:29105"/>
    </cofactor>
    <cofactor evidence="6">
        <name>Mn(2+)</name>
        <dbReference type="ChEBI" id="CHEBI:29035"/>
    </cofactor>
    <cofactor evidence="6">
        <name>Fe(2+)</name>
        <dbReference type="ChEBI" id="CHEBI:29033"/>
    </cofactor>
    <text evidence="6">Binds 2 divalent metal cations per subunit. Has a high-affinity and a low affinity metal-binding site. The true nature of the physiological cofactor is under debate. The enzyme is active with cobalt, zinc, manganese or divalent iron ions. Most likely, methionine aminopeptidases function as mononuclear Fe(2+)-metalloproteases under physiological conditions, and the catalytically relevant metal-binding site has been assigned to the histidine-containing high-affinity site.</text>
</comment>
<feature type="binding site" evidence="6">
    <location>
        <position position="76"/>
    </location>
    <ligand>
        <name>substrate</name>
    </ligand>
</feature>
<keyword evidence="5 6" id="KW-0378">Hydrolase</keyword>
<evidence type="ECO:0000256" key="6">
    <source>
        <dbReference type="HAMAP-Rule" id="MF_01974"/>
    </source>
</evidence>
<reference evidence="9 10" key="1">
    <citation type="submission" date="2021-01" db="EMBL/GenBank/DDBJ databases">
        <title>Genomic Encyclopedia of Type Strains, Phase IV (KMG-IV): sequencing the most valuable type-strain genomes for metagenomic binning, comparative biology and taxonomic classification.</title>
        <authorList>
            <person name="Goeker M."/>
        </authorList>
    </citation>
    <scope>NUCLEOTIDE SEQUENCE [LARGE SCALE GENOMIC DNA]</scope>
    <source>
        <strain evidence="9 10">DSM 25540</strain>
    </source>
</reference>
<comment type="function">
    <text evidence="1 6">Removes the N-terminal methionine from nascent proteins. The N-terminal methionine is often cleaved when the second residue in the primary sequence is small and uncharged (Met-Ala-, Cys, Gly, Pro, Ser, Thr, or Val). Requires deformylation of the N(alpha)-formylated initiator methionine before it can be hydrolyzed.</text>
</comment>
<feature type="binding site" evidence="6">
    <location>
        <position position="93"/>
    </location>
    <ligand>
        <name>a divalent metal cation</name>
        <dbReference type="ChEBI" id="CHEBI:60240"/>
        <label>1</label>
    </ligand>
</feature>
<organism evidence="9 10">
    <name type="scientific">Geomicrobium sediminis</name>
    <dbReference type="NCBI Taxonomy" id="1347788"/>
    <lineage>
        <taxon>Bacteria</taxon>
        <taxon>Bacillati</taxon>
        <taxon>Bacillota</taxon>
        <taxon>Bacilli</taxon>
        <taxon>Bacillales</taxon>
        <taxon>Geomicrobium</taxon>
    </lineage>
</organism>